<dbReference type="OrthoDB" id="2662674at2"/>
<dbReference type="SUPFAM" id="SSF49842">
    <property type="entry name" value="TNF-like"/>
    <property type="match status" value="1"/>
</dbReference>
<reference evidence="2" key="1">
    <citation type="submission" date="2015-08" db="EMBL/GenBank/DDBJ databases">
        <title>Genome sequencing project for genomic taxonomy and phylogenomics of Bacillus-like bacteria.</title>
        <authorList>
            <person name="Liu B."/>
            <person name="Wang J."/>
            <person name="Zhu Y."/>
            <person name="Liu G."/>
            <person name="Chen Q."/>
            <person name="Chen Z."/>
            <person name="Lan J."/>
            <person name="Che J."/>
            <person name="Ge C."/>
            <person name="Shi H."/>
            <person name="Pan Z."/>
            <person name="Liu X."/>
        </authorList>
    </citation>
    <scope>NUCLEOTIDE SEQUENCE [LARGE SCALE GENOMIC DNA]</scope>
    <source>
        <strain evidence="2">FJAT-4402</strain>
    </source>
</reference>
<dbReference type="Proteomes" id="UP000067625">
    <property type="component" value="Chromosome"/>
</dbReference>
<accession>A0A0M4FUH0</accession>
<dbReference type="Gene3D" id="2.60.120.40">
    <property type="match status" value="1"/>
</dbReference>
<reference evidence="1 2" key="2">
    <citation type="journal article" date="2016" name="Int. J. Syst. Evol. Microbiol.">
        <title>Bacillus gobiensis sp. nov., isolated from a soil sample.</title>
        <authorList>
            <person name="Liu B."/>
            <person name="Liu G.H."/>
            <person name="Cetin S."/>
            <person name="Schumann P."/>
            <person name="Pan Z.Z."/>
            <person name="Chen Q.Q."/>
        </authorList>
    </citation>
    <scope>NUCLEOTIDE SEQUENCE [LARGE SCALE GENOMIC DNA]</scope>
    <source>
        <strain evidence="1 2">FJAT-4402</strain>
    </source>
</reference>
<dbReference type="EMBL" id="CP012600">
    <property type="protein sequence ID" value="ALC83898.1"/>
    <property type="molecule type" value="Genomic_DNA"/>
</dbReference>
<gene>
    <name evidence="1" type="ORF">AM592_22130</name>
</gene>
<evidence type="ECO:0008006" key="3">
    <source>
        <dbReference type="Google" id="ProtNLM"/>
    </source>
</evidence>
<dbReference type="PATRIC" id="fig|1441095.3.peg.4889"/>
<evidence type="ECO:0000313" key="2">
    <source>
        <dbReference type="Proteomes" id="UP000067625"/>
    </source>
</evidence>
<sequence>MCVIKRRSAFRATGVNQSLPANNTVKVNFPNQQFDLANEYDAATSTFIPAIDGVYIIQATITFQTNFNDRNLNFFARANIRLNGNFVKGVDTGYRLAANLVGNQNLPNTVTVSTIVQLEAGDRVDVTAISSTAVNITPEISVEDNIEATYFTAARL</sequence>
<dbReference type="AlphaFoldDB" id="A0A0M4FUH0"/>
<protein>
    <recommendedName>
        <fullName evidence="3">C1q domain-containing protein</fullName>
    </recommendedName>
</protein>
<evidence type="ECO:0000313" key="1">
    <source>
        <dbReference type="EMBL" id="ALC83898.1"/>
    </source>
</evidence>
<name>A0A0M4FUH0_9BACI</name>
<organism evidence="1 2">
    <name type="scientific">Bacillus gobiensis</name>
    <dbReference type="NCBI Taxonomy" id="1441095"/>
    <lineage>
        <taxon>Bacteria</taxon>
        <taxon>Bacillati</taxon>
        <taxon>Bacillota</taxon>
        <taxon>Bacilli</taxon>
        <taxon>Bacillales</taxon>
        <taxon>Bacillaceae</taxon>
        <taxon>Bacillus</taxon>
    </lineage>
</organism>
<keyword evidence="2" id="KW-1185">Reference proteome</keyword>
<proteinExistence type="predicted"/>
<dbReference type="InterPro" id="IPR008983">
    <property type="entry name" value="Tumour_necrosis_fac-like_dom"/>
</dbReference>
<dbReference type="RefSeq" id="WP_053605776.1">
    <property type="nucleotide sequence ID" value="NZ_CP012600.1"/>
</dbReference>